<dbReference type="EMBL" id="CAJQZP010000929">
    <property type="protein sequence ID" value="CAG4997060.1"/>
    <property type="molecule type" value="Genomic_DNA"/>
</dbReference>
<comment type="caution">
    <text evidence="2">The sequence shown here is derived from an EMBL/GenBank/DDBJ whole genome shotgun (WGS) entry which is preliminary data.</text>
</comment>
<feature type="compositionally biased region" description="Polar residues" evidence="1">
    <location>
        <begin position="63"/>
        <end position="77"/>
    </location>
</feature>
<dbReference type="OrthoDB" id="6284605at2759"/>
<evidence type="ECO:0000256" key="1">
    <source>
        <dbReference type="SAM" id="MobiDB-lite"/>
    </source>
</evidence>
<evidence type="ECO:0000313" key="3">
    <source>
        <dbReference type="Proteomes" id="UP000691718"/>
    </source>
</evidence>
<organism evidence="2 3">
    <name type="scientific">Parnassius apollo</name>
    <name type="common">Apollo butterfly</name>
    <name type="synonym">Papilio apollo</name>
    <dbReference type="NCBI Taxonomy" id="110799"/>
    <lineage>
        <taxon>Eukaryota</taxon>
        <taxon>Metazoa</taxon>
        <taxon>Ecdysozoa</taxon>
        <taxon>Arthropoda</taxon>
        <taxon>Hexapoda</taxon>
        <taxon>Insecta</taxon>
        <taxon>Pterygota</taxon>
        <taxon>Neoptera</taxon>
        <taxon>Endopterygota</taxon>
        <taxon>Lepidoptera</taxon>
        <taxon>Glossata</taxon>
        <taxon>Ditrysia</taxon>
        <taxon>Papilionoidea</taxon>
        <taxon>Papilionidae</taxon>
        <taxon>Parnassiinae</taxon>
        <taxon>Parnassini</taxon>
        <taxon>Parnassius</taxon>
        <taxon>Parnassius</taxon>
    </lineage>
</organism>
<name>A0A8S3X3R7_PARAO</name>
<accession>A0A8S3X3R7</accession>
<reference evidence="2" key="1">
    <citation type="submission" date="2021-04" db="EMBL/GenBank/DDBJ databases">
        <authorList>
            <person name="Tunstrom K."/>
        </authorList>
    </citation>
    <scope>NUCLEOTIDE SEQUENCE</scope>
</reference>
<dbReference type="AlphaFoldDB" id="A0A8S3X3R7"/>
<gene>
    <name evidence="2" type="ORF">PAPOLLO_LOCUS13138</name>
</gene>
<proteinExistence type="predicted"/>
<sequence>MAAWNRHHHFNMLMDENAKNKLGVVGGGMRGRRRREAACSAVREAGCRGAVGVHERAFRHSGYASTDTTSLSGSVDSTVKETQRGSYQDI</sequence>
<feature type="region of interest" description="Disordered" evidence="1">
    <location>
        <begin position="62"/>
        <end position="90"/>
    </location>
</feature>
<keyword evidence="3" id="KW-1185">Reference proteome</keyword>
<protein>
    <submittedName>
        <fullName evidence="2">(apollo) hypothetical protein</fullName>
    </submittedName>
</protein>
<evidence type="ECO:0000313" key="2">
    <source>
        <dbReference type="EMBL" id="CAG4997060.1"/>
    </source>
</evidence>
<dbReference type="Proteomes" id="UP000691718">
    <property type="component" value="Unassembled WGS sequence"/>
</dbReference>